<name>A0A0D8FSB8_9ACTN</name>
<comment type="caution">
    <text evidence="1">The sequence shown here is derived from an EMBL/GenBank/DDBJ whole genome shotgun (WGS) entry which is preliminary data.</text>
</comment>
<reference evidence="1 2" key="1">
    <citation type="submission" date="2015-01" db="EMBL/GenBank/DDBJ databases">
        <title>Draft genome of the acidophilic iron oxidizer Ferrimicrobium acidiphilum strain T23.</title>
        <authorList>
            <person name="Poehlein A."/>
            <person name="Eisen S."/>
            <person name="Schloemann M."/>
            <person name="Johnson B.D."/>
            <person name="Daniel R."/>
            <person name="Muehling M."/>
        </authorList>
    </citation>
    <scope>NUCLEOTIDE SEQUENCE [LARGE SCALE GENOMIC DNA]</scope>
    <source>
        <strain evidence="1 2">T23</strain>
    </source>
</reference>
<evidence type="ECO:0000313" key="2">
    <source>
        <dbReference type="Proteomes" id="UP000032336"/>
    </source>
</evidence>
<evidence type="ECO:0000313" key="1">
    <source>
        <dbReference type="EMBL" id="KJE76165.1"/>
    </source>
</evidence>
<protein>
    <submittedName>
        <fullName evidence="1">Uncharacterized protein</fullName>
    </submittedName>
</protein>
<sequence>MDLFEALGFGWDRAIVPNDLPVHSVQRACFRFQKMLPEFV</sequence>
<organism evidence="1 2">
    <name type="scientific">Ferrimicrobium acidiphilum DSM 19497</name>
    <dbReference type="NCBI Taxonomy" id="1121877"/>
    <lineage>
        <taxon>Bacteria</taxon>
        <taxon>Bacillati</taxon>
        <taxon>Actinomycetota</taxon>
        <taxon>Acidimicrobiia</taxon>
        <taxon>Acidimicrobiales</taxon>
        <taxon>Acidimicrobiaceae</taxon>
        <taxon>Ferrimicrobium</taxon>
    </lineage>
</organism>
<accession>A0A0D8FSB8</accession>
<dbReference type="Proteomes" id="UP000032336">
    <property type="component" value="Unassembled WGS sequence"/>
</dbReference>
<keyword evidence="2" id="KW-1185">Reference proteome</keyword>
<dbReference type="STRING" id="1121877.FEAC_20270"/>
<gene>
    <name evidence="1" type="ORF">FEAC_20270</name>
</gene>
<dbReference type="EMBL" id="JXUW01000020">
    <property type="protein sequence ID" value="KJE76165.1"/>
    <property type="molecule type" value="Genomic_DNA"/>
</dbReference>
<proteinExistence type="predicted"/>
<dbReference type="AlphaFoldDB" id="A0A0D8FSB8"/>